<proteinExistence type="predicted"/>
<reference evidence="10" key="1">
    <citation type="submission" date="2017-04" db="EMBL/GenBank/DDBJ databases">
        <title>Complete Genome Sequences of Twelve Strains of a Stable Defined Moderately Diverse Mouse Microbiota 2 (sDMDMm2).</title>
        <authorList>
            <person name="Uchimura Y."/>
            <person name="Wyss M."/>
            <person name="Brugiroux S."/>
            <person name="Limenitakis J.P."/>
            <person name="Stecher B."/>
            <person name="McCoy K.D."/>
            <person name="Macpherson A.J."/>
        </authorList>
    </citation>
    <scope>NUCLEOTIDE SEQUENCE</scope>
    <source>
        <strain evidence="10">YL58</strain>
    </source>
</reference>
<dbReference type="Pfam" id="PF00486">
    <property type="entry name" value="Trans_reg_C"/>
    <property type="match status" value="1"/>
</dbReference>
<keyword evidence="2" id="KW-0805">Transcription regulation</keyword>
<feature type="domain" description="Response regulatory" evidence="8">
    <location>
        <begin position="3"/>
        <end position="115"/>
    </location>
</feature>
<protein>
    <recommendedName>
        <fullName evidence="1">Stage 0 sporulation protein A homolog</fullName>
    </recommendedName>
</protein>
<evidence type="ECO:0000259" key="9">
    <source>
        <dbReference type="PROSITE" id="PS51755"/>
    </source>
</evidence>
<dbReference type="AlphaFoldDB" id="A0A1C7I7Y2"/>
<evidence type="ECO:0000256" key="4">
    <source>
        <dbReference type="ARBA" id="ARBA00023163"/>
    </source>
</evidence>
<evidence type="ECO:0000259" key="8">
    <source>
        <dbReference type="PROSITE" id="PS50110"/>
    </source>
</evidence>
<dbReference type="KEGG" id="byl:A4V09_08160"/>
<feature type="modified residue" description="4-aspartylphosphate" evidence="6">
    <location>
        <position position="51"/>
    </location>
</feature>
<organism evidence="10 11">
    <name type="scientific">Blautia pseudococcoides</name>
    <dbReference type="NCBI Taxonomy" id="1796616"/>
    <lineage>
        <taxon>Bacteria</taxon>
        <taxon>Bacillati</taxon>
        <taxon>Bacillota</taxon>
        <taxon>Clostridia</taxon>
        <taxon>Lachnospirales</taxon>
        <taxon>Lachnospiraceae</taxon>
        <taxon>Blautia</taxon>
    </lineage>
</organism>
<dbReference type="SMART" id="SM00862">
    <property type="entry name" value="Trans_reg_C"/>
    <property type="match status" value="1"/>
</dbReference>
<comment type="function">
    <text evidence="5">May play the central regulatory role in sporulation. It may be an element of the effector pathway responsible for the activation of sporulation genes in response to nutritional stress. Spo0A may act in concert with spo0H (a sigma factor) to control the expression of some genes that are critical to the sporulation process.</text>
</comment>
<dbReference type="PANTHER" id="PTHR48111:SF2">
    <property type="entry name" value="RESPONSE REGULATOR SAER"/>
    <property type="match status" value="1"/>
</dbReference>
<evidence type="ECO:0000256" key="3">
    <source>
        <dbReference type="ARBA" id="ARBA00023125"/>
    </source>
</evidence>
<feature type="DNA-binding region" description="OmpR/PhoB-type" evidence="7">
    <location>
        <begin position="123"/>
        <end position="220"/>
    </location>
</feature>
<dbReference type="PROSITE" id="PS50110">
    <property type="entry name" value="RESPONSE_REGULATORY"/>
    <property type="match status" value="1"/>
</dbReference>
<dbReference type="InterPro" id="IPR001789">
    <property type="entry name" value="Sig_transdc_resp-reg_receiver"/>
</dbReference>
<dbReference type="GO" id="GO:0000976">
    <property type="term" value="F:transcription cis-regulatory region binding"/>
    <property type="evidence" value="ECO:0007669"/>
    <property type="project" value="TreeGrafter"/>
</dbReference>
<dbReference type="EMBL" id="CP015405">
    <property type="protein sequence ID" value="ANU75746.1"/>
    <property type="molecule type" value="Genomic_DNA"/>
</dbReference>
<dbReference type="GO" id="GO:0006355">
    <property type="term" value="P:regulation of DNA-templated transcription"/>
    <property type="evidence" value="ECO:0007669"/>
    <property type="project" value="InterPro"/>
</dbReference>
<keyword evidence="4" id="KW-0804">Transcription</keyword>
<dbReference type="InterPro" id="IPR036388">
    <property type="entry name" value="WH-like_DNA-bd_sf"/>
</dbReference>
<accession>A0A1C7I7Y2</accession>
<dbReference type="RefSeq" id="WP_065541933.1">
    <property type="nucleotide sequence ID" value="NZ_CP015405.2"/>
</dbReference>
<dbReference type="InterPro" id="IPR039420">
    <property type="entry name" value="WalR-like"/>
</dbReference>
<dbReference type="SUPFAM" id="SSF52172">
    <property type="entry name" value="CheY-like"/>
    <property type="match status" value="1"/>
</dbReference>
<evidence type="ECO:0000256" key="6">
    <source>
        <dbReference type="PROSITE-ProRule" id="PRU00169"/>
    </source>
</evidence>
<dbReference type="GO" id="GO:0000156">
    <property type="term" value="F:phosphorelay response regulator activity"/>
    <property type="evidence" value="ECO:0007669"/>
    <property type="project" value="TreeGrafter"/>
</dbReference>
<dbReference type="SMART" id="SM00448">
    <property type="entry name" value="REC"/>
    <property type="match status" value="1"/>
</dbReference>
<evidence type="ECO:0000256" key="1">
    <source>
        <dbReference type="ARBA" id="ARBA00018672"/>
    </source>
</evidence>
<dbReference type="OrthoDB" id="9790442at2"/>
<feature type="domain" description="OmpR/PhoB-type" evidence="9">
    <location>
        <begin position="123"/>
        <end position="220"/>
    </location>
</feature>
<dbReference type="GO" id="GO:0005829">
    <property type="term" value="C:cytosol"/>
    <property type="evidence" value="ECO:0007669"/>
    <property type="project" value="TreeGrafter"/>
</dbReference>
<dbReference type="CDD" id="cd00383">
    <property type="entry name" value="trans_reg_C"/>
    <property type="match status" value="1"/>
</dbReference>
<sequence>MSKILVIDDDKKILELVYEVLMREGYDVETKEYIENINIAEFEKFDLILLDIMMPVFDGFEILKKIKCIISCPVIFLSAKSSEDAKVKGLMEGADDYITKPFSIKELVARIKVALRRNTNIKEDKVEVDGLVFDLNTNSIALDNKTIILTKNEFRICKILVQNQGQTFSKDMLYDFLYDLDTDTQLRTITEYIYSIRKKFKRFEKDPIKTVWGIGYRWCID</sequence>
<evidence type="ECO:0000313" key="10">
    <source>
        <dbReference type="EMBL" id="ANU75746.1"/>
    </source>
</evidence>
<dbReference type="InterPro" id="IPR011006">
    <property type="entry name" value="CheY-like_superfamily"/>
</dbReference>
<dbReference type="PROSITE" id="PS51755">
    <property type="entry name" value="OMPR_PHOB"/>
    <property type="match status" value="1"/>
</dbReference>
<keyword evidence="3 7" id="KW-0238">DNA-binding</keyword>
<dbReference type="STRING" id="1796616.A4V09_08160"/>
<dbReference type="Gene3D" id="6.10.250.690">
    <property type="match status" value="1"/>
</dbReference>
<dbReference type="Pfam" id="PF00072">
    <property type="entry name" value="Response_reg"/>
    <property type="match status" value="1"/>
</dbReference>
<keyword evidence="6" id="KW-0597">Phosphoprotein</keyword>
<dbReference type="PANTHER" id="PTHR48111">
    <property type="entry name" value="REGULATOR OF RPOS"/>
    <property type="match status" value="1"/>
</dbReference>
<evidence type="ECO:0000256" key="7">
    <source>
        <dbReference type="PROSITE-ProRule" id="PRU01091"/>
    </source>
</evidence>
<evidence type="ECO:0000256" key="2">
    <source>
        <dbReference type="ARBA" id="ARBA00023015"/>
    </source>
</evidence>
<evidence type="ECO:0000256" key="5">
    <source>
        <dbReference type="ARBA" id="ARBA00024867"/>
    </source>
</evidence>
<dbReference type="Gene3D" id="3.40.50.2300">
    <property type="match status" value="1"/>
</dbReference>
<evidence type="ECO:0000313" key="11">
    <source>
        <dbReference type="Proteomes" id="UP000092574"/>
    </source>
</evidence>
<dbReference type="Gene3D" id="1.10.10.10">
    <property type="entry name" value="Winged helix-like DNA-binding domain superfamily/Winged helix DNA-binding domain"/>
    <property type="match status" value="1"/>
</dbReference>
<keyword evidence="11" id="KW-1185">Reference proteome</keyword>
<dbReference type="InterPro" id="IPR001867">
    <property type="entry name" value="OmpR/PhoB-type_DNA-bd"/>
</dbReference>
<gene>
    <name evidence="10" type="ORF">A4V09_08160</name>
</gene>
<dbReference type="Proteomes" id="UP000092574">
    <property type="component" value="Chromosome"/>
</dbReference>
<dbReference type="GO" id="GO:0032993">
    <property type="term" value="C:protein-DNA complex"/>
    <property type="evidence" value="ECO:0007669"/>
    <property type="project" value="TreeGrafter"/>
</dbReference>
<name>A0A1C7I7Y2_9FIRM</name>